<dbReference type="Proteomes" id="UP001593940">
    <property type="component" value="Unassembled WGS sequence"/>
</dbReference>
<protein>
    <submittedName>
        <fullName evidence="1">Uncharacterized protein</fullName>
    </submittedName>
</protein>
<dbReference type="EMBL" id="JBHOMY010000031">
    <property type="protein sequence ID" value="MFC1457620.1"/>
    <property type="molecule type" value="Genomic_DNA"/>
</dbReference>
<gene>
    <name evidence="1" type="ORF">ACETIH_12995</name>
</gene>
<accession>A0ABV6Y8N6</accession>
<keyword evidence="2" id="KW-1185">Reference proteome</keyword>
<dbReference type="RefSeq" id="WP_377029913.1">
    <property type="nucleotide sequence ID" value="NZ_JBHOMY010000031.1"/>
</dbReference>
<organism evidence="1 2">
    <name type="scientific">Microvirga arabica</name>
    <dbReference type="NCBI Taxonomy" id="1128671"/>
    <lineage>
        <taxon>Bacteria</taxon>
        <taxon>Pseudomonadati</taxon>
        <taxon>Pseudomonadota</taxon>
        <taxon>Alphaproteobacteria</taxon>
        <taxon>Hyphomicrobiales</taxon>
        <taxon>Methylobacteriaceae</taxon>
        <taxon>Microvirga</taxon>
    </lineage>
</organism>
<name>A0ABV6Y8N6_9HYPH</name>
<comment type="caution">
    <text evidence="1">The sequence shown here is derived from an EMBL/GenBank/DDBJ whole genome shotgun (WGS) entry which is preliminary data.</text>
</comment>
<evidence type="ECO:0000313" key="1">
    <source>
        <dbReference type="EMBL" id="MFC1457620.1"/>
    </source>
</evidence>
<dbReference type="PROSITE" id="PS51257">
    <property type="entry name" value="PROKAR_LIPOPROTEIN"/>
    <property type="match status" value="1"/>
</dbReference>
<proteinExistence type="predicted"/>
<evidence type="ECO:0000313" key="2">
    <source>
        <dbReference type="Proteomes" id="UP001593940"/>
    </source>
</evidence>
<reference evidence="1 2" key="1">
    <citation type="submission" date="2024-09" db="EMBL/GenBank/DDBJ databases">
        <title>Nodulacao em especies de Leguminosae Basais da Amazonia e Caracterizacao dos Rizobios e Bacterias Associadas aos Nodulos.</title>
        <authorList>
            <person name="Jambeiro I.C.A."/>
            <person name="Lopes I.S."/>
            <person name="Aguiar E.R.G.R."/>
            <person name="Santos A.F.J."/>
            <person name="Dos Santos J.M.F."/>
            <person name="Gross E."/>
        </authorList>
    </citation>
    <scope>NUCLEOTIDE SEQUENCE [LARGE SCALE GENOMIC DNA]</scope>
    <source>
        <strain evidence="1 2">BRUESC1165</strain>
    </source>
</reference>
<sequence length="178" mass="20414">MIRRHFLHGVATSVLLSLSGCGSRHSSDAEFIEWFKKNESDFLRLQQMALEENAVEQIARHFCRDTAGNTHNHPSVPHGFSLERWDVYRKLFKKLGLDAGIFIQRPDSRWIPNSVMMGSSTAGISISGSEKGYLWSGTTPEPLVEHLDHPLPPEGGEPWKYMGFMPFKPNWYLYYWST</sequence>